<gene>
    <name evidence="3 5" type="ORF">BDZ99DRAFT_382807</name>
</gene>
<dbReference type="PROSITE" id="PS50048">
    <property type="entry name" value="ZN2_CY6_FUNGAL_2"/>
    <property type="match status" value="1"/>
</dbReference>
<dbReference type="GO" id="GO:0008270">
    <property type="term" value="F:zinc ion binding"/>
    <property type="evidence" value="ECO:0007669"/>
    <property type="project" value="InterPro"/>
</dbReference>
<dbReference type="PANTHER" id="PTHR38111">
    <property type="entry name" value="ZN(2)-C6 FUNGAL-TYPE DOMAIN-CONTAINING PROTEIN-RELATED"/>
    <property type="match status" value="1"/>
</dbReference>
<reference evidence="5" key="3">
    <citation type="submission" date="2025-04" db="UniProtKB">
        <authorList>
            <consortium name="RefSeq"/>
        </authorList>
    </citation>
    <scope>IDENTIFICATION</scope>
    <source>
        <strain evidence="5">CBS 304.34</strain>
    </source>
</reference>
<dbReference type="Proteomes" id="UP000504636">
    <property type="component" value="Unplaced"/>
</dbReference>
<dbReference type="AlphaFoldDB" id="A0A6A6YUD9"/>
<dbReference type="Pfam" id="PF00172">
    <property type="entry name" value="Zn_clus"/>
    <property type="match status" value="1"/>
</dbReference>
<dbReference type="SMART" id="SM00066">
    <property type="entry name" value="GAL4"/>
    <property type="match status" value="1"/>
</dbReference>
<dbReference type="PANTHER" id="PTHR38111:SF2">
    <property type="entry name" value="FINGER DOMAIN PROTEIN, PUTATIVE (AFU_ORTHOLOGUE AFUA_1G01560)-RELATED"/>
    <property type="match status" value="1"/>
</dbReference>
<dbReference type="CDD" id="cd00067">
    <property type="entry name" value="GAL4"/>
    <property type="match status" value="1"/>
</dbReference>
<dbReference type="InterPro" id="IPR001138">
    <property type="entry name" value="Zn2Cys6_DnaBD"/>
</dbReference>
<evidence type="ECO:0000256" key="1">
    <source>
        <dbReference type="ARBA" id="ARBA00023242"/>
    </source>
</evidence>
<feature type="domain" description="Zn(2)-C6 fungal-type" evidence="2">
    <location>
        <begin position="10"/>
        <end position="38"/>
    </location>
</feature>
<dbReference type="SUPFAM" id="SSF57701">
    <property type="entry name" value="Zn2/Cys6 DNA-binding domain"/>
    <property type="match status" value="1"/>
</dbReference>
<dbReference type="GeneID" id="54456187"/>
<sequence>MVGVGGRSKACAACRRRRVKCDERKPKCLRCVKGNYDCGGYREMRFIQFGEALSQPENAAASSTDSNNAGDQALALRQASDTTSKHQVHSLSLSLCPIPSISSFQDDICVTYTLTHLLNGASYDGKTRAPSHHWSDEPLANTCFLSLATTYFGSQHREERLVKKGLQLYGVALRELHTALADAHQCQTRNVLDSVVTLNFLEFLISDNPDGWLGHSSGLERLFELRGPESFQTTPERLILEQSRPGIIFASLALRKSTILSSPEWKMVPWAVHQEKKSSMQFLVDILADCPYLYMVKEEITSSGGILLELSAAQHIVNKVSEILKKLESWKIQWDSEHGNACFEVAAPQTGPVYHNPDGETMSVWSTILHYESLSAANETTLYNAILILLLKLAQDLLLFTDDPNFGGDLIASRMYAAGIEICRSVEYHLLHYQVGVGSFYVLFPLRMAWQAVGRSNSCIGLWLEHLLQRIAFGVPVGNCTVAGKWAVASYLLKDFANIKGTEGF</sequence>
<reference evidence="5" key="2">
    <citation type="submission" date="2020-04" db="EMBL/GenBank/DDBJ databases">
        <authorList>
            <consortium name="NCBI Genome Project"/>
        </authorList>
    </citation>
    <scope>NUCLEOTIDE SEQUENCE</scope>
    <source>
        <strain evidence="5">CBS 304.34</strain>
    </source>
</reference>
<evidence type="ECO:0000259" key="2">
    <source>
        <dbReference type="PROSITE" id="PS50048"/>
    </source>
</evidence>
<protein>
    <recommendedName>
        <fullName evidence="2">Zn(2)-C6 fungal-type domain-containing protein</fullName>
    </recommendedName>
</protein>
<dbReference type="PROSITE" id="PS00463">
    <property type="entry name" value="ZN2_CY6_FUNGAL_1"/>
    <property type="match status" value="1"/>
</dbReference>
<keyword evidence="4" id="KW-1185">Reference proteome</keyword>
<dbReference type="RefSeq" id="XP_033579122.1">
    <property type="nucleotide sequence ID" value="XM_033715294.1"/>
</dbReference>
<dbReference type="OrthoDB" id="5126878at2759"/>
<keyword evidence="1" id="KW-0539">Nucleus</keyword>
<dbReference type="GO" id="GO:0000981">
    <property type="term" value="F:DNA-binding transcription factor activity, RNA polymerase II-specific"/>
    <property type="evidence" value="ECO:0007669"/>
    <property type="project" value="InterPro"/>
</dbReference>
<evidence type="ECO:0000313" key="5">
    <source>
        <dbReference type="RefSeq" id="XP_033579122.1"/>
    </source>
</evidence>
<dbReference type="EMBL" id="MU003697">
    <property type="protein sequence ID" value="KAF2812158.1"/>
    <property type="molecule type" value="Genomic_DNA"/>
</dbReference>
<dbReference type="InterPro" id="IPR021858">
    <property type="entry name" value="Fun_TF"/>
</dbReference>
<organism evidence="3">
    <name type="scientific">Mytilinidion resinicola</name>
    <dbReference type="NCBI Taxonomy" id="574789"/>
    <lineage>
        <taxon>Eukaryota</taxon>
        <taxon>Fungi</taxon>
        <taxon>Dikarya</taxon>
        <taxon>Ascomycota</taxon>
        <taxon>Pezizomycotina</taxon>
        <taxon>Dothideomycetes</taxon>
        <taxon>Pleosporomycetidae</taxon>
        <taxon>Mytilinidiales</taxon>
        <taxon>Mytilinidiaceae</taxon>
        <taxon>Mytilinidion</taxon>
    </lineage>
</organism>
<accession>A0A6A6YUD9</accession>
<proteinExistence type="predicted"/>
<name>A0A6A6YUD9_9PEZI</name>
<dbReference type="Pfam" id="PF11951">
    <property type="entry name" value="Fungal_trans_2"/>
    <property type="match status" value="1"/>
</dbReference>
<evidence type="ECO:0000313" key="3">
    <source>
        <dbReference type="EMBL" id="KAF2812158.1"/>
    </source>
</evidence>
<dbReference type="InterPro" id="IPR036864">
    <property type="entry name" value="Zn2-C6_fun-type_DNA-bd_sf"/>
</dbReference>
<evidence type="ECO:0000313" key="4">
    <source>
        <dbReference type="Proteomes" id="UP000504636"/>
    </source>
</evidence>
<reference evidence="3 5" key="1">
    <citation type="journal article" date="2020" name="Stud. Mycol.">
        <title>101 Dothideomycetes genomes: a test case for predicting lifestyles and emergence of pathogens.</title>
        <authorList>
            <person name="Haridas S."/>
            <person name="Albert R."/>
            <person name="Binder M."/>
            <person name="Bloem J."/>
            <person name="Labutti K."/>
            <person name="Salamov A."/>
            <person name="Andreopoulos B."/>
            <person name="Baker S."/>
            <person name="Barry K."/>
            <person name="Bills G."/>
            <person name="Bluhm B."/>
            <person name="Cannon C."/>
            <person name="Castanera R."/>
            <person name="Culley D."/>
            <person name="Daum C."/>
            <person name="Ezra D."/>
            <person name="Gonzalez J."/>
            <person name="Henrissat B."/>
            <person name="Kuo A."/>
            <person name="Liang C."/>
            <person name="Lipzen A."/>
            <person name="Lutzoni F."/>
            <person name="Magnuson J."/>
            <person name="Mondo S."/>
            <person name="Nolan M."/>
            <person name="Ohm R."/>
            <person name="Pangilinan J."/>
            <person name="Park H.-J."/>
            <person name="Ramirez L."/>
            <person name="Alfaro M."/>
            <person name="Sun H."/>
            <person name="Tritt A."/>
            <person name="Yoshinaga Y."/>
            <person name="Zwiers L.-H."/>
            <person name="Turgeon B."/>
            <person name="Goodwin S."/>
            <person name="Spatafora J."/>
            <person name="Crous P."/>
            <person name="Grigoriev I."/>
        </authorList>
    </citation>
    <scope>NUCLEOTIDE SEQUENCE</scope>
    <source>
        <strain evidence="3 5">CBS 304.34</strain>
    </source>
</reference>
<dbReference type="InterPro" id="IPR053178">
    <property type="entry name" value="Osmoadaptation_assoc"/>
</dbReference>
<dbReference type="Gene3D" id="4.10.240.10">
    <property type="entry name" value="Zn(2)-C6 fungal-type DNA-binding domain"/>
    <property type="match status" value="1"/>
</dbReference>